<dbReference type="SUPFAM" id="SSF55874">
    <property type="entry name" value="ATPase domain of HSP90 chaperone/DNA topoisomerase II/histidine kinase"/>
    <property type="match status" value="1"/>
</dbReference>
<proteinExistence type="predicted"/>
<dbReference type="Pfam" id="PF00512">
    <property type="entry name" value="HisKA"/>
    <property type="match status" value="1"/>
</dbReference>
<evidence type="ECO:0000256" key="1">
    <source>
        <dbReference type="ARBA" id="ARBA00000085"/>
    </source>
</evidence>
<dbReference type="InterPro" id="IPR036097">
    <property type="entry name" value="HisK_dim/P_sf"/>
</dbReference>
<dbReference type="Pfam" id="PF02518">
    <property type="entry name" value="HATPase_c"/>
    <property type="match status" value="1"/>
</dbReference>
<sequence>MSQIALRSLCIVFFFFCMAPPNYAVNKEKDMKHILLISSYFPDKENSRIIINSFSYKLSKELNCRITVEYMDSEASIKFKEWENWMKELFEAYKTAPDIVVIIGGEAWTAYTTSCPHTWKNIPIILGSVKSGYIDYNRFIPHDINDIQDICKTTESFEDFHVTGYYTKDYFKENLQLIRQLQPNVSKIAYIYDNRYNFQFLTPHLQKLAKEVGFEELHSYYGSELTTMQLVDSLLSQDNTYAILSSGWYTDAQNYSHAYSMLHNELVLQHSKFFYLIMDQGKTNPNYLGGYYVAAEDLGNDLADLTYEVLSKGIDNSQKFQITPSKPQYYINYKILQKNNIDQSRLPIHTVLYNKKPSFLKTYFWQFLAGTLVISGIIIILILRMLYYKRITTVKAHMMEEQKILREKADESNRLKSAFLANISHEIRTPLNAIVGFSSQLAYADDKEEAHAYMKIIETNNSLLLQLISDILDLSKIESGQLDFHYSKTDIVQVCRNLKQEYLSKIKEGISLQCELPDKKCVIYTERHRLAQAISNFLSNAVKFTEKGYICFGYEHITAGLRFYVKDTGKGIADENLPKVFARFEKIDNFTPGNGLGMSICKGIIEKMNGEIGVKSELGKGSTFWFTLPCKTISVEK</sequence>
<keyword evidence="5 10" id="KW-0418">Kinase</keyword>
<evidence type="ECO:0000256" key="3">
    <source>
        <dbReference type="ARBA" id="ARBA00022553"/>
    </source>
</evidence>
<dbReference type="InterPro" id="IPR003594">
    <property type="entry name" value="HATPase_dom"/>
</dbReference>
<keyword evidence="8" id="KW-0732">Signal</keyword>
<keyword evidence="11" id="KW-1185">Reference proteome</keyword>
<evidence type="ECO:0000259" key="9">
    <source>
        <dbReference type="PROSITE" id="PS50109"/>
    </source>
</evidence>
<keyword evidence="6" id="KW-0902">Two-component regulatory system</keyword>
<organism evidence="10 11">
    <name type="scientific">Bacteroides faecichinchillae</name>
    <dbReference type="NCBI Taxonomy" id="871325"/>
    <lineage>
        <taxon>Bacteria</taxon>
        <taxon>Pseudomonadati</taxon>
        <taxon>Bacteroidota</taxon>
        <taxon>Bacteroidia</taxon>
        <taxon>Bacteroidales</taxon>
        <taxon>Bacteroidaceae</taxon>
        <taxon>Bacteroides</taxon>
    </lineage>
</organism>
<evidence type="ECO:0000256" key="5">
    <source>
        <dbReference type="ARBA" id="ARBA00022777"/>
    </source>
</evidence>
<dbReference type="InterPro" id="IPR036890">
    <property type="entry name" value="HATPase_C_sf"/>
</dbReference>
<keyword evidence="7" id="KW-1133">Transmembrane helix</keyword>
<protein>
    <recommendedName>
        <fullName evidence="2">histidine kinase</fullName>
        <ecNumber evidence="2">2.7.13.3</ecNumber>
    </recommendedName>
</protein>
<dbReference type="Proteomes" id="UP000184436">
    <property type="component" value="Unassembled WGS sequence"/>
</dbReference>
<dbReference type="GO" id="GO:0000155">
    <property type="term" value="F:phosphorelay sensor kinase activity"/>
    <property type="evidence" value="ECO:0007669"/>
    <property type="project" value="InterPro"/>
</dbReference>
<evidence type="ECO:0000256" key="4">
    <source>
        <dbReference type="ARBA" id="ARBA00022679"/>
    </source>
</evidence>
<feature type="domain" description="Histidine kinase" evidence="9">
    <location>
        <begin position="422"/>
        <end position="632"/>
    </location>
</feature>
<dbReference type="Gene3D" id="1.10.287.130">
    <property type="match status" value="1"/>
</dbReference>
<feature type="transmembrane region" description="Helical" evidence="7">
    <location>
        <begin position="363"/>
        <end position="387"/>
    </location>
</feature>
<dbReference type="CDD" id="cd16922">
    <property type="entry name" value="HATPase_EvgS-ArcB-TorS-like"/>
    <property type="match status" value="1"/>
</dbReference>
<feature type="chain" id="PRO_5012928753" description="histidine kinase" evidence="8">
    <location>
        <begin position="25"/>
        <end position="637"/>
    </location>
</feature>
<dbReference type="STRING" id="871325.SAMN05444349_14411"/>
<keyword evidence="3" id="KW-0597">Phosphoprotein</keyword>
<comment type="catalytic activity">
    <reaction evidence="1">
        <text>ATP + protein L-histidine = ADP + protein N-phospho-L-histidine.</text>
        <dbReference type="EC" id="2.7.13.3"/>
    </reaction>
</comment>
<dbReference type="InterPro" id="IPR003661">
    <property type="entry name" value="HisK_dim/P_dom"/>
</dbReference>
<dbReference type="PANTHER" id="PTHR43711">
    <property type="entry name" value="TWO-COMPONENT HISTIDINE KINASE"/>
    <property type="match status" value="1"/>
</dbReference>
<dbReference type="Gene3D" id="3.30.565.10">
    <property type="entry name" value="Histidine kinase-like ATPase, C-terminal domain"/>
    <property type="match status" value="1"/>
</dbReference>
<reference evidence="10 11" key="1">
    <citation type="submission" date="2016-11" db="EMBL/GenBank/DDBJ databases">
        <authorList>
            <person name="Jaros S."/>
            <person name="Januszkiewicz K."/>
            <person name="Wedrychowicz H."/>
        </authorList>
    </citation>
    <scope>NUCLEOTIDE SEQUENCE [LARGE SCALE GENOMIC DNA]</scope>
    <source>
        <strain evidence="10 11">DSM 26883</strain>
    </source>
</reference>
<dbReference type="PRINTS" id="PR00344">
    <property type="entry name" value="BCTRLSENSOR"/>
</dbReference>
<keyword evidence="7" id="KW-0812">Transmembrane</keyword>
<dbReference type="Gene3D" id="3.40.50.2300">
    <property type="match status" value="2"/>
</dbReference>
<keyword evidence="7" id="KW-0472">Membrane</keyword>
<dbReference type="CDD" id="cd00082">
    <property type="entry name" value="HisKA"/>
    <property type="match status" value="1"/>
</dbReference>
<dbReference type="PROSITE" id="PS50109">
    <property type="entry name" value="HIS_KIN"/>
    <property type="match status" value="1"/>
</dbReference>
<dbReference type="InterPro" id="IPR004358">
    <property type="entry name" value="Sig_transdc_His_kin-like_C"/>
</dbReference>
<dbReference type="EMBL" id="FQVD01000044">
    <property type="protein sequence ID" value="SHF89835.1"/>
    <property type="molecule type" value="Genomic_DNA"/>
</dbReference>
<dbReference type="InterPro" id="IPR050736">
    <property type="entry name" value="Sensor_HK_Regulatory"/>
</dbReference>
<dbReference type="SUPFAM" id="SSF47384">
    <property type="entry name" value="Homodimeric domain of signal transducing histidine kinase"/>
    <property type="match status" value="1"/>
</dbReference>
<evidence type="ECO:0000256" key="2">
    <source>
        <dbReference type="ARBA" id="ARBA00012438"/>
    </source>
</evidence>
<dbReference type="SMART" id="SM00387">
    <property type="entry name" value="HATPase_c"/>
    <property type="match status" value="1"/>
</dbReference>
<dbReference type="SMART" id="SM00388">
    <property type="entry name" value="HisKA"/>
    <property type="match status" value="1"/>
</dbReference>
<evidence type="ECO:0000256" key="8">
    <source>
        <dbReference type="SAM" id="SignalP"/>
    </source>
</evidence>
<evidence type="ECO:0000256" key="6">
    <source>
        <dbReference type="ARBA" id="ARBA00023012"/>
    </source>
</evidence>
<evidence type="ECO:0000313" key="10">
    <source>
        <dbReference type="EMBL" id="SHF89835.1"/>
    </source>
</evidence>
<evidence type="ECO:0000256" key="7">
    <source>
        <dbReference type="SAM" id="Phobius"/>
    </source>
</evidence>
<dbReference type="PANTHER" id="PTHR43711:SF31">
    <property type="entry name" value="HISTIDINE KINASE"/>
    <property type="match status" value="1"/>
</dbReference>
<name>A0A1M5FE84_9BACE</name>
<evidence type="ECO:0000313" key="11">
    <source>
        <dbReference type="Proteomes" id="UP000184436"/>
    </source>
</evidence>
<dbReference type="EC" id="2.7.13.3" evidence="2"/>
<keyword evidence="4" id="KW-0808">Transferase</keyword>
<feature type="signal peptide" evidence="8">
    <location>
        <begin position="1"/>
        <end position="24"/>
    </location>
</feature>
<accession>A0A1M5FE84</accession>
<gene>
    <name evidence="10" type="ORF">SAMN05444349_14411</name>
</gene>
<dbReference type="InterPro" id="IPR005467">
    <property type="entry name" value="His_kinase_dom"/>
</dbReference>
<dbReference type="AlphaFoldDB" id="A0A1M5FE84"/>